<reference evidence="4 5" key="1">
    <citation type="submission" date="2015-08" db="EMBL/GenBank/DDBJ databases">
        <title>Ancestral chromatin configuration constrains chromatin evolution on differentiating sex chromosomes in Drosophila.</title>
        <authorList>
            <person name="Zhou Q."/>
            <person name="Bachtrog D."/>
        </authorList>
    </citation>
    <scope>NUCLEOTIDE SEQUENCE [LARGE SCALE GENOMIC DNA]</scope>
    <source>
        <tissue evidence="4">Whole larvae</tissue>
    </source>
</reference>
<dbReference type="Proteomes" id="UP000494163">
    <property type="component" value="Chromosome 3L"/>
</dbReference>
<evidence type="ECO:0000313" key="5">
    <source>
        <dbReference type="Proteomes" id="UP000494163"/>
    </source>
</evidence>
<dbReference type="GO" id="GO:0004165">
    <property type="term" value="F:delta(3)-delta(2)-enoyl-CoA isomerase activity"/>
    <property type="evidence" value="ECO:0007669"/>
    <property type="project" value="UniProtKB-ARBA"/>
</dbReference>
<name>A0A0M4ENH0_DROBS</name>
<dbReference type="Gene3D" id="3.90.226.10">
    <property type="entry name" value="2-enoyl-CoA Hydratase, Chain A, domain 1"/>
    <property type="match status" value="1"/>
</dbReference>
<evidence type="ECO:0000256" key="2">
    <source>
        <dbReference type="ARBA" id="ARBA00023140"/>
    </source>
</evidence>
<dbReference type="InterPro" id="IPR051053">
    <property type="entry name" value="ECH/Chromodomain_protein"/>
</dbReference>
<sequence length="260" mass="29490">MLYSGYEQLLVEKQQKVLIIKFNNARKKNCLNQPAYKEITRALESVNEDAEVTVVVFIGEGEYFSAGNDLSQRDNVTDIDAYLIEANRVLKALIYSFINCQKLIIALVNGPAIGIGCTLVALSDVAWCSEQAYFLTPFSSLGLVPEACSSYLFPIILGKSKANEMLVLNEKLTAQEAYQFSFVSRIFKSSELHSVVWAKIHQYSELPPNSLKECKRLIQLPLKEQLNRACEVECETLLKRFYDEEFMQAIVNFAMRKSKL</sequence>
<dbReference type="AlphaFoldDB" id="A0A0M4ENH0"/>
<dbReference type="Gene3D" id="1.10.12.10">
    <property type="entry name" value="Lyase 2-enoyl-coa Hydratase, Chain A, domain 2"/>
    <property type="match status" value="1"/>
</dbReference>
<organism evidence="4 5">
    <name type="scientific">Drosophila busckii</name>
    <name type="common">Fruit fly</name>
    <dbReference type="NCBI Taxonomy" id="30019"/>
    <lineage>
        <taxon>Eukaryota</taxon>
        <taxon>Metazoa</taxon>
        <taxon>Ecdysozoa</taxon>
        <taxon>Arthropoda</taxon>
        <taxon>Hexapoda</taxon>
        <taxon>Insecta</taxon>
        <taxon>Pterygota</taxon>
        <taxon>Neoptera</taxon>
        <taxon>Endopterygota</taxon>
        <taxon>Diptera</taxon>
        <taxon>Brachycera</taxon>
        <taxon>Muscomorpha</taxon>
        <taxon>Ephydroidea</taxon>
        <taxon>Drosophilidae</taxon>
        <taxon>Drosophila</taxon>
    </lineage>
</organism>
<evidence type="ECO:0000256" key="3">
    <source>
        <dbReference type="ARBA" id="ARBA00023235"/>
    </source>
</evidence>
<keyword evidence="2" id="KW-0576">Peroxisome</keyword>
<dbReference type="PANTHER" id="PTHR43684">
    <property type="match status" value="1"/>
</dbReference>
<dbReference type="OMA" id="VVWPKIR"/>
<dbReference type="InterPro" id="IPR014748">
    <property type="entry name" value="Enoyl-CoA_hydra_C"/>
</dbReference>
<protein>
    <submittedName>
        <fullName evidence="4">CG13890</fullName>
    </submittedName>
</protein>
<dbReference type="OrthoDB" id="409763at2759"/>
<dbReference type="InterPro" id="IPR001753">
    <property type="entry name" value="Enoyl-CoA_hydra/iso"/>
</dbReference>
<evidence type="ECO:0000313" key="4">
    <source>
        <dbReference type="EMBL" id="ALC43492.1"/>
    </source>
</evidence>
<gene>
    <name evidence="4" type="ORF">Dbus_chr3Lg658</name>
</gene>
<dbReference type="SUPFAM" id="SSF52096">
    <property type="entry name" value="ClpP/crotonase"/>
    <property type="match status" value="1"/>
</dbReference>
<evidence type="ECO:0000256" key="1">
    <source>
        <dbReference type="ARBA" id="ARBA00004275"/>
    </source>
</evidence>
<dbReference type="CDD" id="cd06558">
    <property type="entry name" value="crotonase-like"/>
    <property type="match status" value="1"/>
</dbReference>
<dbReference type="SMR" id="A0A0M4ENH0"/>
<dbReference type="InterPro" id="IPR029045">
    <property type="entry name" value="ClpP/crotonase-like_dom_sf"/>
</dbReference>
<accession>A0A0M4ENH0</accession>
<keyword evidence="3" id="KW-0413">Isomerase</keyword>
<dbReference type="Pfam" id="PF00378">
    <property type="entry name" value="ECH_1"/>
    <property type="match status" value="1"/>
</dbReference>
<proteinExistence type="predicted"/>
<dbReference type="GO" id="GO:0005777">
    <property type="term" value="C:peroxisome"/>
    <property type="evidence" value="ECO:0007669"/>
    <property type="project" value="UniProtKB-SubCell"/>
</dbReference>
<dbReference type="EMBL" id="CP012525">
    <property type="protein sequence ID" value="ALC43492.1"/>
    <property type="molecule type" value="Genomic_DNA"/>
</dbReference>
<dbReference type="STRING" id="30019.A0A0M4ENH0"/>
<comment type="subcellular location">
    <subcellularLocation>
        <location evidence="1">Peroxisome</location>
    </subcellularLocation>
</comment>
<keyword evidence="5" id="KW-1185">Reference proteome</keyword>
<dbReference type="PANTHER" id="PTHR43684:SF1">
    <property type="entry name" value="ENOYL-COA DELTA ISOMERASE 2"/>
    <property type="match status" value="1"/>
</dbReference>